<keyword evidence="2" id="KW-1185">Reference proteome</keyword>
<evidence type="ECO:0000313" key="1">
    <source>
        <dbReference type="EMBL" id="MEQ2426609.1"/>
    </source>
</evidence>
<sequence length="68" mass="7774">MDNRLGAPDMPQLIYLLENGHRKDGSIKDGNIKDGSIKDVVMAKTTFFLQELKTISVPNHKKEKEKYK</sequence>
<dbReference type="EMBL" id="JBBMFM010000068">
    <property type="protein sequence ID" value="MEQ2426609.1"/>
    <property type="molecule type" value="Genomic_DNA"/>
</dbReference>
<protein>
    <submittedName>
        <fullName evidence="1">Uncharacterized protein</fullName>
    </submittedName>
</protein>
<comment type="caution">
    <text evidence="1">The sequence shown here is derived from an EMBL/GenBank/DDBJ whole genome shotgun (WGS) entry which is preliminary data.</text>
</comment>
<evidence type="ECO:0000313" key="2">
    <source>
        <dbReference type="Proteomes" id="UP001454086"/>
    </source>
</evidence>
<dbReference type="Proteomes" id="UP001454086">
    <property type="component" value="Unassembled WGS sequence"/>
</dbReference>
<proteinExistence type="predicted"/>
<reference evidence="1 2" key="1">
    <citation type="submission" date="2024-03" db="EMBL/GenBank/DDBJ databases">
        <title>Human intestinal bacterial collection.</title>
        <authorList>
            <person name="Pauvert C."/>
            <person name="Hitch T.C.A."/>
            <person name="Clavel T."/>
        </authorList>
    </citation>
    <scope>NUCLEOTIDE SEQUENCE [LARGE SCALE GENOMIC DNA]</scope>
    <source>
        <strain evidence="1 2">CLA-SR-H021</strain>
    </source>
</reference>
<dbReference type="RefSeq" id="WP_120055499.1">
    <property type="nucleotide sequence ID" value="NZ_JAJFDX010000002.1"/>
</dbReference>
<accession>A0ABV1D898</accession>
<organism evidence="1 2">
    <name type="scientific">Enterocloster hominis</name>
    <name type="common">ex Hitch et al. 2024</name>
    <dbReference type="NCBI Taxonomy" id="1917870"/>
    <lineage>
        <taxon>Bacteria</taxon>
        <taxon>Bacillati</taxon>
        <taxon>Bacillota</taxon>
        <taxon>Clostridia</taxon>
        <taxon>Lachnospirales</taxon>
        <taxon>Lachnospiraceae</taxon>
        <taxon>Enterocloster</taxon>
    </lineage>
</organism>
<gene>
    <name evidence="1" type="ORF">WMQ36_16680</name>
</gene>
<name>A0ABV1D898_9FIRM</name>